<evidence type="ECO:0000313" key="3">
    <source>
        <dbReference type="Proteomes" id="UP000886653"/>
    </source>
</evidence>
<organism evidence="2 3">
    <name type="scientific">Cronartium quercuum f. sp. fusiforme G11</name>
    <dbReference type="NCBI Taxonomy" id="708437"/>
    <lineage>
        <taxon>Eukaryota</taxon>
        <taxon>Fungi</taxon>
        <taxon>Dikarya</taxon>
        <taxon>Basidiomycota</taxon>
        <taxon>Pucciniomycotina</taxon>
        <taxon>Pucciniomycetes</taxon>
        <taxon>Pucciniales</taxon>
        <taxon>Coleosporiaceae</taxon>
        <taxon>Cronartium</taxon>
    </lineage>
</organism>
<accession>A0A9P6T689</accession>
<evidence type="ECO:0000256" key="1">
    <source>
        <dbReference type="SAM" id="Phobius"/>
    </source>
</evidence>
<evidence type="ECO:0008006" key="4">
    <source>
        <dbReference type="Google" id="ProtNLM"/>
    </source>
</evidence>
<gene>
    <name evidence="2" type="ORF">CROQUDRAFT_367099</name>
</gene>
<dbReference type="AlphaFoldDB" id="A0A9P6T689"/>
<feature type="transmembrane region" description="Helical" evidence="1">
    <location>
        <begin position="83"/>
        <end position="103"/>
    </location>
</feature>
<proteinExistence type="predicted"/>
<keyword evidence="1" id="KW-0472">Membrane</keyword>
<name>A0A9P6T689_9BASI</name>
<keyword evidence="3" id="KW-1185">Reference proteome</keyword>
<reference evidence="2" key="1">
    <citation type="submission" date="2013-11" db="EMBL/GenBank/DDBJ databases">
        <title>Genome sequence of the fusiform rust pathogen reveals effectors for host alternation and coevolution with pine.</title>
        <authorList>
            <consortium name="DOE Joint Genome Institute"/>
            <person name="Smith K."/>
            <person name="Pendleton A."/>
            <person name="Kubisiak T."/>
            <person name="Anderson C."/>
            <person name="Salamov A."/>
            <person name="Aerts A."/>
            <person name="Riley R."/>
            <person name="Clum A."/>
            <person name="Lindquist E."/>
            <person name="Ence D."/>
            <person name="Campbell M."/>
            <person name="Kronenberg Z."/>
            <person name="Feau N."/>
            <person name="Dhillon B."/>
            <person name="Hamelin R."/>
            <person name="Burleigh J."/>
            <person name="Smith J."/>
            <person name="Yandell M."/>
            <person name="Nelson C."/>
            <person name="Grigoriev I."/>
            <person name="Davis J."/>
        </authorList>
    </citation>
    <scope>NUCLEOTIDE SEQUENCE</scope>
    <source>
        <strain evidence="2">G11</strain>
    </source>
</reference>
<dbReference type="Proteomes" id="UP000886653">
    <property type="component" value="Unassembled WGS sequence"/>
</dbReference>
<sequence>MLLDCSKTPGLIFFSPFFHFPLLASQEKKQFQLASVFFLFSFFSFPSPCRSGKKNSFNQPLCFLFFSFSSSCKSREKTVSINLSVLFFFFSLLFFFFLFISTFRRNIYVFQLFIYLSK</sequence>
<protein>
    <recommendedName>
        <fullName evidence="4">Transmembrane protein</fullName>
    </recommendedName>
</protein>
<keyword evidence="1" id="KW-0812">Transmembrane</keyword>
<dbReference type="EMBL" id="MU167452">
    <property type="protein sequence ID" value="KAG0140335.1"/>
    <property type="molecule type" value="Genomic_DNA"/>
</dbReference>
<comment type="caution">
    <text evidence="2">The sequence shown here is derived from an EMBL/GenBank/DDBJ whole genome shotgun (WGS) entry which is preliminary data.</text>
</comment>
<evidence type="ECO:0000313" key="2">
    <source>
        <dbReference type="EMBL" id="KAG0140335.1"/>
    </source>
</evidence>
<keyword evidence="1" id="KW-1133">Transmembrane helix</keyword>